<accession>A0A8H7ZZJ5</accession>
<reference evidence="1 2" key="1">
    <citation type="journal article" name="Sci. Rep.">
        <title>Genome-scale phylogenetic analyses confirm Olpidium as the closest living zoosporic fungus to the non-flagellated, terrestrial fungi.</title>
        <authorList>
            <person name="Chang Y."/>
            <person name="Rochon D."/>
            <person name="Sekimoto S."/>
            <person name="Wang Y."/>
            <person name="Chovatia M."/>
            <person name="Sandor L."/>
            <person name="Salamov A."/>
            <person name="Grigoriev I.V."/>
            <person name="Stajich J.E."/>
            <person name="Spatafora J.W."/>
        </authorList>
    </citation>
    <scope>NUCLEOTIDE SEQUENCE [LARGE SCALE GENOMIC DNA]</scope>
    <source>
        <strain evidence="1">S191</strain>
    </source>
</reference>
<dbReference type="InterPro" id="IPR011047">
    <property type="entry name" value="Quinoprotein_ADH-like_sf"/>
</dbReference>
<organism evidence="1 2">
    <name type="scientific">Olpidium bornovanus</name>
    <dbReference type="NCBI Taxonomy" id="278681"/>
    <lineage>
        <taxon>Eukaryota</taxon>
        <taxon>Fungi</taxon>
        <taxon>Fungi incertae sedis</taxon>
        <taxon>Olpidiomycota</taxon>
        <taxon>Olpidiomycotina</taxon>
        <taxon>Olpidiomycetes</taxon>
        <taxon>Olpidiales</taxon>
        <taxon>Olpidiaceae</taxon>
        <taxon>Olpidium</taxon>
    </lineage>
</organism>
<dbReference type="Gene3D" id="2.130.10.10">
    <property type="entry name" value="YVTN repeat-like/Quinoprotein amine dehydrogenase"/>
    <property type="match status" value="1"/>
</dbReference>
<gene>
    <name evidence="1" type="ORF">BJ554DRAFT_5473</name>
</gene>
<dbReference type="InterPro" id="IPR001680">
    <property type="entry name" value="WD40_rpt"/>
</dbReference>
<protein>
    <submittedName>
        <fullName evidence="1">Uncharacterized protein</fullName>
    </submittedName>
</protein>
<keyword evidence="2" id="KW-1185">Reference proteome</keyword>
<feature type="non-terminal residue" evidence="1">
    <location>
        <position position="1"/>
    </location>
</feature>
<dbReference type="SUPFAM" id="SSF50998">
    <property type="entry name" value="Quinoprotein alcohol dehydrogenase-like"/>
    <property type="match status" value="1"/>
</dbReference>
<dbReference type="InterPro" id="IPR015943">
    <property type="entry name" value="WD40/YVTN_repeat-like_dom_sf"/>
</dbReference>
<name>A0A8H7ZZJ5_9FUNG</name>
<comment type="caution">
    <text evidence="1">The sequence shown here is derived from an EMBL/GenBank/DDBJ whole genome shotgun (WGS) entry which is preliminary data.</text>
</comment>
<dbReference type="AlphaFoldDB" id="A0A8H7ZZJ5"/>
<dbReference type="OrthoDB" id="10257301at2759"/>
<dbReference type="Proteomes" id="UP000673691">
    <property type="component" value="Unassembled WGS sequence"/>
</dbReference>
<dbReference type="SMART" id="SM00320">
    <property type="entry name" value="WD40"/>
    <property type="match status" value="3"/>
</dbReference>
<evidence type="ECO:0000313" key="1">
    <source>
        <dbReference type="EMBL" id="KAG5462226.1"/>
    </source>
</evidence>
<sequence length="480" mass="50303">PAIQVLRAEAGNVGSWARAEGEGGGRGGGVDGGAASFPIQGAMAIDVDEPPLDLVRVTVQADWNDVVRDVAAGRAPRDRFWVSCYRKGCTSVHSGVLVGPPAPPAARETREPQQQQTAAAALTAESDLGAEWVDSASFALACPVLGADGVLVRAPRSSFSKPVAGPANSLDVSPQGQLLVVGGDEGQLRLLDAKDGRVRVRILHRKLGRLRAEFWAILRGEGTLEVGGPKVARPLGERSVGIHLPPFPASVTGTYFRSAVSDTAIVDKGRNILSCNAPDFAVVGQVVPVSYSLLRALEKPSVRFDPSDRPEIRFAAEVVCGGEQTPSCVSARFCYSENEELTNAAPLGSSNVRKIFSFQLGSPVTSCAVSPSGVQAAAATSDGVVIVVGVGAHPMIVAKFRRGGTAVNDMVFAEDDRLLLASADGCCTTVRIAGEDGVKVLEEFTGPDVDALYAVCVGAGTTGNRKFVWNAGRDNFIRRY</sequence>
<proteinExistence type="predicted"/>
<evidence type="ECO:0000313" key="2">
    <source>
        <dbReference type="Proteomes" id="UP000673691"/>
    </source>
</evidence>
<dbReference type="EMBL" id="JAEFCI010002448">
    <property type="protein sequence ID" value="KAG5462226.1"/>
    <property type="molecule type" value="Genomic_DNA"/>
</dbReference>